<organism evidence="1 2">
    <name type="scientific">Pisum sativum</name>
    <name type="common">Garden pea</name>
    <name type="synonym">Lathyrus oleraceus</name>
    <dbReference type="NCBI Taxonomy" id="3888"/>
    <lineage>
        <taxon>Eukaryota</taxon>
        <taxon>Viridiplantae</taxon>
        <taxon>Streptophyta</taxon>
        <taxon>Embryophyta</taxon>
        <taxon>Tracheophyta</taxon>
        <taxon>Spermatophyta</taxon>
        <taxon>Magnoliopsida</taxon>
        <taxon>eudicotyledons</taxon>
        <taxon>Gunneridae</taxon>
        <taxon>Pentapetalae</taxon>
        <taxon>rosids</taxon>
        <taxon>fabids</taxon>
        <taxon>Fabales</taxon>
        <taxon>Fabaceae</taxon>
        <taxon>Papilionoideae</taxon>
        <taxon>50 kb inversion clade</taxon>
        <taxon>NPAAA clade</taxon>
        <taxon>Hologalegina</taxon>
        <taxon>IRL clade</taxon>
        <taxon>Fabeae</taxon>
        <taxon>Lathyrus</taxon>
    </lineage>
</organism>
<dbReference type="AlphaFoldDB" id="A0A9D4XQ75"/>
<keyword evidence="2" id="KW-1185">Reference proteome</keyword>
<sequence length="106" mass="12179">MVEKKIFETMKRETLVGMCFFFIVLLAAQEAVAMFKQCAIPSRFFEGKCNGSYDDERCENICTKEEHSSRGSCNKYLTYFHLITCWRMTGHCCVSLSNFSRGSQTA</sequence>
<reference evidence="1 2" key="1">
    <citation type="journal article" date="2022" name="Nat. Genet.">
        <title>Improved pea reference genome and pan-genome highlight genomic features and evolutionary characteristics.</title>
        <authorList>
            <person name="Yang T."/>
            <person name="Liu R."/>
            <person name="Luo Y."/>
            <person name="Hu S."/>
            <person name="Wang D."/>
            <person name="Wang C."/>
            <person name="Pandey M.K."/>
            <person name="Ge S."/>
            <person name="Xu Q."/>
            <person name="Li N."/>
            <person name="Li G."/>
            <person name="Huang Y."/>
            <person name="Saxena R.K."/>
            <person name="Ji Y."/>
            <person name="Li M."/>
            <person name="Yan X."/>
            <person name="He Y."/>
            <person name="Liu Y."/>
            <person name="Wang X."/>
            <person name="Xiang C."/>
            <person name="Varshney R.K."/>
            <person name="Ding H."/>
            <person name="Gao S."/>
            <person name="Zong X."/>
        </authorList>
    </citation>
    <scope>NUCLEOTIDE SEQUENCE [LARGE SCALE GENOMIC DNA]</scope>
    <source>
        <strain evidence="1 2">cv. Zhongwan 6</strain>
    </source>
</reference>
<gene>
    <name evidence="1" type="ORF">KIW84_046186</name>
</gene>
<accession>A0A9D4XQ75</accession>
<name>A0A9D4XQ75_PEA</name>
<evidence type="ECO:0000313" key="2">
    <source>
        <dbReference type="Proteomes" id="UP001058974"/>
    </source>
</evidence>
<proteinExistence type="predicted"/>
<dbReference type="Gramene" id="Psat04G0618600-T1">
    <property type="protein sequence ID" value="KAI5423090.1"/>
    <property type="gene ID" value="KIW84_046186"/>
</dbReference>
<protein>
    <submittedName>
        <fullName evidence="1">Uncharacterized protein</fullName>
    </submittedName>
</protein>
<dbReference type="Proteomes" id="UP001058974">
    <property type="component" value="Chromosome 4"/>
</dbReference>
<dbReference type="EMBL" id="JAMSHJ010000004">
    <property type="protein sequence ID" value="KAI5423090.1"/>
    <property type="molecule type" value="Genomic_DNA"/>
</dbReference>
<evidence type="ECO:0000313" key="1">
    <source>
        <dbReference type="EMBL" id="KAI5423090.1"/>
    </source>
</evidence>
<comment type="caution">
    <text evidence="1">The sequence shown here is derived from an EMBL/GenBank/DDBJ whole genome shotgun (WGS) entry which is preliminary data.</text>
</comment>